<proteinExistence type="predicted"/>
<dbReference type="EMBL" id="JAKELL010000002">
    <property type="protein sequence ID" value="KAH9000075.1"/>
    <property type="molecule type" value="Genomic_DNA"/>
</dbReference>
<evidence type="ECO:0000256" key="2">
    <source>
        <dbReference type="SAM" id="SignalP"/>
    </source>
</evidence>
<protein>
    <submittedName>
        <fullName evidence="3">Uncharacterized protein</fullName>
    </submittedName>
</protein>
<accession>A0AAD4QF02</accession>
<evidence type="ECO:0000313" key="4">
    <source>
        <dbReference type="Proteomes" id="UP001201163"/>
    </source>
</evidence>
<gene>
    <name evidence="3" type="ORF">EDB92DRAFT_1829121</name>
</gene>
<organism evidence="3 4">
    <name type="scientific">Lactarius akahatsu</name>
    <dbReference type="NCBI Taxonomy" id="416441"/>
    <lineage>
        <taxon>Eukaryota</taxon>
        <taxon>Fungi</taxon>
        <taxon>Dikarya</taxon>
        <taxon>Basidiomycota</taxon>
        <taxon>Agaricomycotina</taxon>
        <taxon>Agaricomycetes</taxon>
        <taxon>Russulales</taxon>
        <taxon>Russulaceae</taxon>
        <taxon>Lactarius</taxon>
    </lineage>
</organism>
<evidence type="ECO:0000256" key="1">
    <source>
        <dbReference type="SAM" id="MobiDB-lite"/>
    </source>
</evidence>
<keyword evidence="2" id="KW-0732">Signal</keyword>
<feature type="compositionally biased region" description="Polar residues" evidence="1">
    <location>
        <begin position="28"/>
        <end position="37"/>
    </location>
</feature>
<comment type="caution">
    <text evidence="3">The sequence shown here is derived from an EMBL/GenBank/DDBJ whole genome shotgun (WGS) entry which is preliminary data.</text>
</comment>
<reference evidence="3" key="1">
    <citation type="submission" date="2022-01" db="EMBL/GenBank/DDBJ databases">
        <title>Comparative genomics reveals a dynamic genome evolution in the ectomycorrhizal milk-cap (Lactarius) mushrooms.</title>
        <authorList>
            <consortium name="DOE Joint Genome Institute"/>
            <person name="Lebreton A."/>
            <person name="Tang N."/>
            <person name="Kuo A."/>
            <person name="LaButti K."/>
            <person name="Drula E."/>
            <person name="Barry K."/>
            <person name="Clum A."/>
            <person name="Lipzen A."/>
            <person name="Mousain D."/>
            <person name="Ng V."/>
            <person name="Wang R."/>
            <person name="Wang X."/>
            <person name="Dai Y."/>
            <person name="Henrissat B."/>
            <person name="Grigoriev I.V."/>
            <person name="Guerin-Laguette A."/>
            <person name="Yu F."/>
            <person name="Martin F.M."/>
        </authorList>
    </citation>
    <scope>NUCLEOTIDE SEQUENCE</scope>
    <source>
        <strain evidence="3">QP</strain>
    </source>
</reference>
<evidence type="ECO:0000313" key="3">
    <source>
        <dbReference type="EMBL" id="KAH9000075.1"/>
    </source>
</evidence>
<feature type="signal peptide" evidence="2">
    <location>
        <begin position="1"/>
        <end position="21"/>
    </location>
</feature>
<feature type="chain" id="PRO_5041945861" evidence="2">
    <location>
        <begin position="22"/>
        <end position="100"/>
    </location>
</feature>
<sequence length="100" mass="9611">MKSTLILTATSLLAAVAAVHGGVIEVSSGATGSTQNPTGTASVSSSTSYASSTPGSTPTMSQSISTGTPSGTPSVISSSLPSGTPLASTFKPETTYIAGN</sequence>
<feature type="compositionally biased region" description="Low complexity" evidence="1">
    <location>
        <begin position="38"/>
        <end position="85"/>
    </location>
</feature>
<feature type="region of interest" description="Disordered" evidence="1">
    <location>
        <begin position="27"/>
        <end position="100"/>
    </location>
</feature>
<dbReference type="Proteomes" id="UP001201163">
    <property type="component" value="Unassembled WGS sequence"/>
</dbReference>
<keyword evidence="4" id="KW-1185">Reference proteome</keyword>
<name>A0AAD4QF02_9AGAM</name>
<dbReference type="AlphaFoldDB" id="A0AAD4QF02"/>